<comment type="subunit">
    <text evidence="2">Homotetramer.</text>
</comment>
<dbReference type="HAMAP" id="MF_00984">
    <property type="entry name" value="SSB"/>
    <property type="match status" value="1"/>
</dbReference>
<feature type="region of interest" description="Disordered" evidence="3">
    <location>
        <begin position="126"/>
        <end position="222"/>
    </location>
</feature>
<organism evidence="4 5">
    <name type="scientific">Streptomyces daliensis</name>
    <dbReference type="NCBI Taxonomy" id="299421"/>
    <lineage>
        <taxon>Bacteria</taxon>
        <taxon>Bacillati</taxon>
        <taxon>Actinomycetota</taxon>
        <taxon>Actinomycetes</taxon>
        <taxon>Kitasatosporales</taxon>
        <taxon>Streptomycetaceae</taxon>
        <taxon>Streptomyces</taxon>
    </lineage>
</organism>
<evidence type="ECO:0000313" key="5">
    <source>
        <dbReference type="Proteomes" id="UP000675554"/>
    </source>
</evidence>
<dbReference type="SUPFAM" id="SSF50249">
    <property type="entry name" value="Nucleic acid-binding proteins"/>
    <property type="match status" value="1"/>
</dbReference>
<dbReference type="Gene3D" id="2.40.50.140">
    <property type="entry name" value="Nucleic acid-binding proteins"/>
    <property type="match status" value="1"/>
</dbReference>
<dbReference type="InterPro" id="IPR011344">
    <property type="entry name" value="ssDNA-bd"/>
</dbReference>
<evidence type="ECO:0000256" key="1">
    <source>
        <dbReference type="ARBA" id="ARBA00023125"/>
    </source>
</evidence>
<dbReference type="AlphaFoldDB" id="A0A8T4ILR7"/>
<keyword evidence="1 2" id="KW-0238">DNA-binding</keyword>
<dbReference type="InterPro" id="IPR012340">
    <property type="entry name" value="NA-bd_OB-fold"/>
</dbReference>
<dbReference type="CDD" id="cd04496">
    <property type="entry name" value="SSB_OBF"/>
    <property type="match status" value="1"/>
</dbReference>
<reference evidence="4" key="1">
    <citation type="submission" date="2021-04" db="EMBL/GenBank/DDBJ databases">
        <title>Sequencing of actinobacteria type strains.</title>
        <authorList>
            <person name="Nguyen G.-S."/>
            <person name="Wentzel A."/>
        </authorList>
    </citation>
    <scope>NUCLEOTIDE SEQUENCE</scope>
    <source>
        <strain evidence="4">DSM 42095</strain>
    </source>
</reference>
<dbReference type="Pfam" id="PF00436">
    <property type="entry name" value="SSB"/>
    <property type="match status" value="1"/>
</dbReference>
<feature type="compositionally biased region" description="Low complexity" evidence="3">
    <location>
        <begin position="127"/>
        <end position="147"/>
    </location>
</feature>
<feature type="compositionally biased region" description="Low complexity" evidence="3">
    <location>
        <begin position="159"/>
        <end position="175"/>
    </location>
</feature>
<name>A0A8T4ILR7_9ACTN</name>
<evidence type="ECO:0000256" key="3">
    <source>
        <dbReference type="SAM" id="MobiDB-lite"/>
    </source>
</evidence>
<accession>A0A8T4ILR7</accession>
<proteinExistence type="inferred from homology"/>
<gene>
    <name evidence="4" type="ORF">KDA82_04195</name>
</gene>
<comment type="caution">
    <text evidence="2">Lacks conserved residue(s) required for the propagation of feature annotation.</text>
</comment>
<dbReference type="EMBL" id="JAGSMN010000080">
    <property type="protein sequence ID" value="MBR7672242.1"/>
    <property type="molecule type" value="Genomic_DNA"/>
</dbReference>
<protein>
    <recommendedName>
        <fullName evidence="2">Single-stranded DNA-binding protein</fullName>
        <shortName evidence="2">SSB</shortName>
    </recommendedName>
</protein>
<dbReference type="GO" id="GO:0003697">
    <property type="term" value="F:single-stranded DNA binding"/>
    <property type="evidence" value="ECO:0007669"/>
    <property type="project" value="UniProtKB-UniRule"/>
</dbReference>
<evidence type="ECO:0000256" key="2">
    <source>
        <dbReference type="HAMAP-Rule" id="MF_00984"/>
    </source>
</evidence>
<comment type="caution">
    <text evidence="4">The sequence shown here is derived from an EMBL/GenBank/DDBJ whole genome shotgun (WGS) entry which is preliminary data.</text>
</comment>
<evidence type="ECO:0000313" key="4">
    <source>
        <dbReference type="EMBL" id="MBR7672242.1"/>
    </source>
</evidence>
<dbReference type="InterPro" id="IPR000424">
    <property type="entry name" value="Primosome_PriB/ssb"/>
</dbReference>
<dbReference type="GO" id="GO:0006260">
    <property type="term" value="P:DNA replication"/>
    <property type="evidence" value="ECO:0007669"/>
    <property type="project" value="InterPro"/>
</dbReference>
<dbReference type="PROSITE" id="PS50935">
    <property type="entry name" value="SSB"/>
    <property type="match status" value="1"/>
</dbReference>
<keyword evidence="5" id="KW-1185">Reference proteome</keyword>
<dbReference type="Proteomes" id="UP000675554">
    <property type="component" value="Unassembled WGS sequence"/>
</dbReference>
<sequence>MHEAHVTVVGNAATRVEFKTSASGAPVARFRLASTVRRFDQQRGCWSDAYTSFFTVWAWRGLAANVASSVAVGEPVIVQGQLRIREGEKEGRRFVAADLTASTVGHDLSRGTSAFVRVVQAKPGLTPSPSLSLSPSPSFSAPFPGVPDEGERGGGGVPPGDAVPEPAALEAPPSGGEERVPLALEEGPDKGSGGKPENEPDGSVMWATAVPGAVVPGQRAGS</sequence>